<protein>
    <recommendedName>
        <fullName evidence="5">Lipoprotein</fullName>
    </recommendedName>
</protein>
<sequence length="169" mass="18824">MKKWRTLALLSSVLLLTTGCQSKESSSESTESNKVSISSKSSESSKKDSNNSEIEDIPASEFKQRVKTLKNAMIFFGDPTDKDYDQSLKKFESTAKKVSANTYKVNTSTEEGKKLVEERHMDKPYDWGVTLGGNFKGHYIVYNVKTSQIPPERIIKEAMAGIGGEVVNK</sequence>
<feature type="chain" id="PRO_5043986792" description="Lipoprotein" evidence="2">
    <location>
        <begin position="23"/>
        <end position="169"/>
    </location>
</feature>
<evidence type="ECO:0000256" key="2">
    <source>
        <dbReference type="SAM" id="SignalP"/>
    </source>
</evidence>
<evidence type="ECO:0008006" key="5">
    <source>
        <dbReference type="Google" id="ProtNLM"/>
    </source>
</evidence>
<dbReference type="PROSITE" id="PS51257">
    <property type="entry name" value="PROKAR_LIPOPROTEIN"/>
    <property type="match status" value="1"/>
</dbReference>
<keyword evidence="4" id="KW-1185">Reference proteome</keyword>
<dbReference type="RefSeq" id="WP_317695727.1">
    <property type="nucleotide sequence ID" value="NZ_AP026801.1"/>
</dbReference>
<feature type="signal peptide" evidence="2">
    <location>
        <begin position="1"/>
        <end position="22"/>
    </location>
</feature>
<evidence type="ECO:0000313" key="4">
    <source>
        <dbReference type="Proteomes" id="UP001321804"/>
    </source>
</evidence>
<keyword evidence="2" id="KW-0732">Signal</keyword>
<dbReference type="AlphaFoldDB" id="A0AAU9D3C0"/>
<dbReference type="EMBL" id="AP026801">
    <property type="protein sequence ID" value="BDR57026.1"/>
    <property type="molecule type" value="Genomic_DNA"/>
</dbReference>
<feature type="region of interest" description="Disordered" evidence="1">
    <location>
        <begin position="19"/>
        <end position="58"/>
    </location>
</feature>
<accession>A0AAU9D3C0</accession>
<evidence type="ECO:0000256" key="1">
    <source>
        <dbReference type="SAM" id="MobiDB-lite"/>
    </source>
</evidence>
<name>A0AAU9D3C0_9LACO</name>
<gene>
    <name evidence="3" type="ORF">KIMC2_15880</name>
</gene>
<organism evidence="3 4">
    <name type="scientific">Xylocopilactobacillus apis</name>
    <dbReference type="NCBI Taxonomy" id="2932183"/>
    <lineage>
        <taxon>Bacteria</taxon>
        <taxon>Bacillati</taxon>
        <taxon>Bacillota</taxon>
        <taxon>Bacilli</taxon>
        <taxon>Lactobacillales</taxon>
        <taxon>Lactobacillaceae</taxon>
        <taxon>Xylocopilactobacillus</taxon>
    </lineage>
</organism>
<evidence type="ECO:0000313" key="3">
    <source>
        <dbReference type="EMBL" id="BDR57026.1"/>
    </source>
</evidence>
<proteinExistence type="predicted"/>
<dbReference type="KEGG" id="xak:KIMC2_15880"/>
<feature type="compositionally biased region" description="Low complexity" evidence="1">
    <location>
        <begin position="19"/>
        <end position="42"/>
    </location>
</feature>
<dbReference type="Proteomes" id="UP001321804">
    <property type="component" value="Chromosome"/>
</dbReference>
<reference evidence="3 4" key="1">
    <citation type="journal article" date="2023" name="Microbiol. Spectr.">
        <title>Symbiosis of Carpenter Bees with Uncharacterized Lactic Acid Bacteria Showing NAD Auxotrophy.</title>
        <authorList>
            <person name="Kawasaki S."/>
            <person name="Ozawa K."/>
            <person name="Mori T."/>
            <person name="Yamamoto A."/>
            <person name="Ito M."/>
            <person name="Ohkuma M."/>
            <person name="Sakamoto M."/>
            <person name="Matsutani M."/>
        </authorList>
    </citation>
    <scope>NUCLEOTIDE SEQUENCE [LARGE SCALE GENOMIC DNA]</scope>
    <source>
        <strain evidence="3 4">KimC2</strain>
    </source>
</reference>